<evidence type="ECO:0000313" key="1">
    <source>
        <dbReference type="EMBL" id="MCI58822.1"/>
    </source>
</evidence>
<dbReference type="AlphaFoldDB" id="A0A392TD39"/>
<accession>A0A392TD39</accession>
<keyword evidence="2" id="KW-1185">Reference proteome</keyword>
<feature type="non-terminal residue" evidence="1">
    <location>
        <position position="1"/>
    </location>
</feature>
<organism evidence="1 2">
    <name type="scientific">Trifolium medium</name>
    <dbReference type="NCBI Taxonomy" id="97028"/>
    <lineage>
        <taxon>Eukaryota</taxon>
        <taxon>Viridiplantae</taxon>
        <taxon>Streptophyta</taxon>
        <taxon>Embryophyta</taxon>
        <taxon>Tracheophyta</taxon>
        <taxon>Spermatophyta</taxon>
        <taxon>Magnoliopsida</taxon>
        <taxon>eudicotyledons</taxon>
        <taxon>Gunneridae</taxon>
        <taxon>Pentapetalae</taxon>
        <taxon>rosids</taxon>
        <taxon>fabids</taxon>
        <taxon>Fabales</taxon>
        <taxon>Fabaceae</taxon>
        <taxon>Papilionoideae</taxon>
        <taxon>50 kb inversion clade</taxon>
        <taxon>NPAAA clade</taxon>
        <taxon>Hologalegina</taxon>
        <taxon>IRL clade</taxon>
        <taxon>Trifolieae</taxon>
        <taxon>Trifolium</taxon>
    </lineage>
</organism>
<reference evidence="1 2" key="1">
    <citation type="journal article" date="2018" name="Front. Plant Sci.">
        <title>Red Clover (Trifolium pratense) and Zigzag Clover (T. medium) - A Picture of Genomic Similarities and Differences.</title>
        <authorList>
            <person name="Dluhosova J."/>
            <person name="Istvanek J."/>
            <person name="Nedelnik J."/>
            <person name="Repkova J."/>
        </authorList>
    </citation>
    <scope>NUCLEOTIDE SEQUENCE [LARGE SCALE GENOMIC DNA]</scope>
    <source>
        <strain evidence="2">cv. 10/8</strain>
        <tissue evidence="1">Leaf</tissue>
    </source>
</reference>
<evidence type="ECO:0000313" key="2">
    <source>
        <dbReference type="Proteomes" id="UP000265520"/>
    </source>
</evidence>
<sequence>GIITVGLSTNPVGYFLAELTTRVSITSSESSSDQYEQTITLSCYPAETV</sequence>
<dbReference type="EMBL" id="LXQA010552338">
    <property type="protein sequence ID" value="MCI58822.1"/>
    <property type="molecule type" value="Genomic_DNA"/>
</dbReference>
<dbReference type="Proteomes" id="UP000265520">
    <property type="component" value="Unassembled WGS sequence"/>
</dbReference>
<name>A0A392TD39_9FABA</name>
<proteinExistence type="predicted"/>
<comment type="caution">
    <text evidence="1">The sequence shown here is derived from an EMBL/GenBank/DDBJ whole genome shotgun (WGS) entry which is preliminary data.</text>
</comment>
<protein>
    <submittedName>
        <fullName evidence="1">Uncharacterized protein</fullName>
    </submittedName>
</protein>